<dbReference type="GeneID" id="19300835"/>
<dbReference type="AlphaFoldDB" id="S7RKI5"/>
<dbReference type="RefSeq" id="XP_007868467.1">
    <property type="nucleotide sequence ID" value="XM_007870276.1"/>
</dbReference>
<name>S7RKI5_GLOTA</name>
<proteinExistence type="predicted"/>
<evidence type="ECO:0000313" key="3">
    <source>
        <dbReference type="Proteomes" id="UP000030669"/>
    </source>
</evidence>
<evidence type="ECO:0000256" key="1">
    <source>
        <dbReference type="SAM" id="MobiDB-lite"/>
    </source>
</evidence>
<sequence>MVWSKNVVTCPGHNCIPISTPLPAQKVAVEVKTFRGEEAGDANSDSGLWVPMLRSAECCIRRLGYKFEGYSTRVISVGDDEARRSRSSDATSNGCRTSGIRGATDTGDNMNRGLILVRLCQRTQAGPSPPHTHRLSSFRYPHVLHDLVPLRHPMIRKLDVQALGARGALPKKNLDTAGRALSSTYILAGTRTRGQCRRKPPITGTTLEPAPHFLPPLTSTFLRSIPGGRTIAESRIRAGPGMQCTHPDPRRRAKSYHRGAGVRGPA</sequence>
<feature type="region of interest" description="Disordered" evidence="1">
    <location>
        <begin position="239"/>
        <end position="266"/>
    </location>
</feature>
<protein>
    <submittedName>
        <fullName evidence="2">Uncharacterized protein</fullName>
    </submittedName>
</protein>
<accession>S7RKI5</accession>
<organism evidence="2 3">
    <name type="scientific">Gloeophyllum trabeum (strain ATCC 11539 / FP-39264 / Madison 617)</name>
    <name type="common">Brown rot fungus</name>
    <dbReference type="NCBI Taxonomy" id="670483"/>
    <lineage>
        <taxon>Eukaryota</taxon>
        <taxon>Fungi</taxon>
        <taxon>Dikarya</taxon>
        <taxon>Basidiomycota</taxon>
        <taxon>Agaricomycotina</taxon>
        <taxon>Agaricomycetes</taxon>
        <taxon>Gloeophyllales</taxon>
        <taxon>Gloeophyllaceae</taxon>
        <taxon>Gloeophyllum</taxon>
    </lineage>
</organism>
<dbReference type="Proteomes" id="UP000030669">
    <property type="component" value="Unassembled WGS sequence"/>
</dbReference>
<dbReference type="HOGENOM" id="CLU_1046030_0_0_1"/>
<evidence type="ECO:0000313" key="2">
    <source>
        <dbReference type="EMBL" id="EPQ53179.1"/>
    </source>
</evidence>
<keyword evidence="3" id="KW-1185">Reference proteome</keyword>
<feature type="region of interest" description="Disordered" evidence="1">
    <location>
        <begin position="80"/>
        <end position="103"/>
    </location>
</feature>
<dbReference type="EMBL" id="KB469306">
    <property type="protein sequence ID" value="EPQ53179.1"/>
    <property type="molecule type" value="Genomic_DNA"/>
</dbReference>
<gene>
    <name evidence="2" type="ORF">GLOTRDRAFT_122431</name>
</gene>
<reference evidence="2 3" key="1">
    <citation type="journal article" date="2012" name="Science">
        <title>The Paleozoic origin of enzymatic lignin decomposition reconstructed from 31 fungal genomes.</title>
        <authorList>
            <person name="Floudas D."/>
            <person name="Binder M."/>
            <person name="Riley R."/>
            <person name="Barry K."/>
            <person name="Blanchette R.A."/>
            <person name="Henrissat B."/>
            <person name="Martinez A.T."/>
            <person name="Otillar R."/>
            <person name="Spatafora J.W."/>
            <person name="Yadav J.S."/>
            <person name="Aerts A."/>
            <person name="Benoit I."/>
            <person name="Boyd A."/>
            <person name="Carlson A."/>
            <person name="Copeland A."/>
            <person name="Coutinho P.M."/>
            <person name="de Vries R.P."/>
            <person name="Ferreira P."/>
            <person name="Findley K."/>
            <person name="Foster B."/>
            <person name="Gaskell J."/>
            <person name="Glotzer D."/>
            <person name="Gorecki P."/>
            <person name="Heitman J."/>
            <person name="Hesse C."/>
            <person name="Hori C."/>
            <person name="Igarashi K."/>
            <person name="Jurgens J.A."/>
            <person name="Kallen N."/>
            <person name="Kersten P."/>
            <person name="Kohler A."/>
            <person name="Kuees U."/>
            <person name="Kumar T.K.A."/>
            <person name="Kuo A."/>
            <person name="LaButti K."/>
            <person name="Larrondo L.F."/>
            <person name="Lindquist E."/>
            <person name="Ling A."/>
            <person name="Lombard V."/>
            <person name="Lucas S."/>
            <person name="Lundell T."/>
            <person name="Martin R."/>
            <person name="McLaughlin D.J."/>
            <person name="Morgenstern I."/>
            <person name="Morin E."/>
            <person name="Murat C."/>
            <person name="Nagy L.G."/>
            <person name="Nolan M."/>
            <person name="Ohm R.A."/>
            <person name="Patyshakuliyeva A."/>
            <person name="Rokas A."/>
            <person name="Ruiz-Duenas F.J."/>
            <person name="Sabat G."/>
            <person name="Salamov A."/>
            <person name="Samejima M."/>
            <person name="Schmutz J."/>
            <person name="Slot J.C."/>
            <person name="St John F."/>
            <person name="Stenlid J."/>
            <person name="Sun H."/>
            <person name="Sun S."/>
            <person name="Syed K."/>
            <person name="Tsang A."/>
            <person name="Wiebenga A."/>
            <person name="Young D."/>
            <person name="Pisabarro A."/>
            <person name="Eastwood D.C."/>
            <person name="Martin F."/>
            <person name="Cullen D."/>
            <person name="Grigoriev I.V."/>
            <person name="Hibbett D.S."/>
        </authorList>
    </citation>
    <scope>NUCLEOTIDE SEQUENCE [LARGE SCALE GENOMIC DNA]</scope>
    <source>
        <strain evidence="2 3">ATCC 11539</strain>
    </source>
</reference>
<dbReference type="KEGG" id="gtr:GLOTRDRAFT_122431"/>